<evidence type="ECO:0000313" key="1">
    <source>
        <dbReference type="EMBL" id="KYB24645.1"/>
    </source>
</evidence>
<organism evidence="1 2">
    <name type="scientific">Tribolium castaneum</name>
    <name type="common">Red flour beetle</name>
    <dbReference type="NCBI Taxonomy" id="7070"/>
    <lineage>
        <taxon>Eukaryota</taxon>
        <taxon>Metazoa</taxon>
        <taxon>Ecdysozoa</taxon>
        <taxon>Arthropoda</taxon>
        <taxon>Hexapoda</taxon>
        <taxon>Insecta</taxon>
        <taxon>Pterygota</taxon>
        <taxon>Neoptera</taxon>
        <taxon>Endopterygota</taxon>
        <taxon>Coleoptera</taxon>
        <taxon>Polyphaga</taxon>
        <taxon>Cucujiformia</taxon>
        <taxon>Tenebrionidae</taxon>
        <taxon>Tenebrionidae incertae sedis</taxon>
        <taxon>Tribolium</taxon>
    </lineage>
</organism>
<keyword evidence="2" id="KW-1185">Reference proteome</keyword>
<evidence type="ECO:0000313" key="2">
    <source>
        <dbReference type="Proteomes" id="UP000007266"/>
    </source>
</evidence>
<sequence length="34" mass="4003">MDKFNLPAIKQCNNSLFTILGADKIYYYIVYKDV</sequence>
<dbReference type="InParanoid" id="A0A139W9Q1"/>
<dbReference type="Proteomes" id="UP000007266">
    <property type="component" value="Unassembled WGS sequence"/>
</dbReference>
<gene>
    <name evidence="1" type="primary">AUGUSTUS-3.0.2_31920</name>
    <name evidence="1" type="ORF">TcasGA2_TC031920</name>
</gene>
<name>A0A139W9Q1_TRICA</name>
<dbReference type="EMBL" id="KQ972097">
    <property type="protein sequence ID" value="KYB24645.1"/>
    <property type="molecule type" value="Genomic_DNA"/>
</dbReference>
<reference evidence="1 2" key="2">
    <citation type="journal article" date="2010" name="Nucleic Acids Res.">
        <title>BeetleBase in 2010: revisions to provide comprehensive genomic information for Tribolium castaneum.</title>
        <authorList>
            <person name="Kim H.S."/>
            <person name="Murphy T."/>
            <person name="Xia J."/>
            <person name="Caragea D."/>
            <person name="Park Y."/>
            <person name="Beeman R.W."/>
            <person name="Lorenzen M.D."/>
            <person name="Butcher S."/>
            <person name="Manak J.R."/>
            <person name="Brown S.J."/>
        </authorList>
    </citation>
    <scope>NUCLEOTIDE SEQUENCE [LARGE SCALE GENOMIC DNA]</scope>
    <source>
        <strain evidence="1 2">Georgia GA2</strain>
    </source>
</reference>
<proteinExistence type="predicted"/>
<reference evidence="1 2" key="1">
    <citation type="journal article" date="2008" name="Nature">
        <title>The genome of the model beetle and pest Tribolium castaneum.</title>
        <authorList>
            <consortium name="Tribolium Genome Sequencing Consortium"/>
            <person name="Richards S."/>
            <person name="Gibbs R.A."/>
            <person name="Weinstock G.M."/>
            <person name="Brown S.J."/>
            <person name="Denell R."/>
            <person name="Beeman R.W."/>
            <person name="Gibbs R."/>
            <person name="Beeman R.W."/>
            <person name="Brown S.J."/>
            <person name="Bucher G."/>
            <person name="Friedrich M."/>
            <person name="Grimmelikhuijzen C.J."/>
            <person name="Klingler M."/>
            <person name="Lorenzen M."/>
            <person name="Richards S."/>
            <person name="Roth S."/>
            <person name="Schroder R."/>
            <person name="Tautz D."/>
            <person name="Zdobnov E.M."/>
            <person name="Muzny D."/>
            <person name="Gibbs R.A."/>
            <person name="Weinstock G.M."/>
            <person name="Attaway T."/>
            <person name="Bell S."/>
            <person name="Buhay C.J."/>
            <person name="Chandrabose M.N."/>
            <person name="Chavez D."/>
            <person name="Clerk-Blankenburg K.P."/>
            <person name="Cree A."/>
            <person name="Dao M."/>
            <person name="Davis C."/>
            <person name="Chacko J."/>
            <person name="Dinh H."/>
            <person name="Dugan-Rocha S."/>
            <person name="Fowler G."/>
            <person name="Garner T.T."/>
            <person name="Garnes J."/>
            <person name="Gnirke A."/>
            <person name="Hawes A."/>
            <person name="Hernandez J."/>
            <person name="Hines S."/>
            <person name="Holder M."/>
            <person name="Hume J."/>
            <person name="Jhangiani S.N."/>
            <person name="Joshi V."/>
            <person name="Khan Z.M."/>
            <person name="Jackson L."/>
            <person name="Kovar C."/>
            <person name="Kowis A."/>
            <person name="Lee S."/>
            <person name="Lewis L.R."/>
            <person name="Margolis J."/>
            <person name="Morgan M."/>
            <person name="Nazareth L.V."/>
            <person name="Nguyen N."/>
            <person name="Okwuonu G."/>
            <person name="Parker D."/>
            <person name="Richards S."/>
            <person name="Ruiz S.J."/>
            <person name="Santibanez J."/>
            <person name="Savard J."/>
            <person name="Scherer S.E."/>
            <person name="Schneider B."/>
            <person name="Sodergren E."/>
            <person name="Tautz D."/>
            <person name="Vattahil S."/>
            <person name="Villasana D."/>
            <person name="White C.S."/>
            <person name="Wright R."/>
            <person name="Park Y."/>
            <person name="Beeman R.W."/>
            <person name="Lord J."/>
            <person name="Oppert B."/>
            <person name="Lorenzen M."/>
            <person name="Brown S."/>
            <person name="Wang L."/>
            <person name="Savard J."/>
            <person name="Tautz D."/>
            <person name="Richards S."/>
            <person name="Weinstock G."/>
            <person name="Gibbs R.A."/>
            <person name="Liu Y."/>
            <person name="Worley K."/>
            <person name="Weinstock G."/>
            <person name="Elsik C.G."/>
            <person name="Reese J.T."/>
            <person name="Elhaik E."/>
            <person name="Landan G."/>
            <person name="Graur D."/>
            <person name="Arensburger P."/>
            <person name="Atkinson P."/>
            <person name="Beeman R.W."/>
            <person name="Beidler J."/>
            <person name="Brown S.J."/>
            <person name="Demuth J.P."/>
            <person name="Drury D.W."/>
            <person name="Du Y.Z."/>
            <person name="Fujiwara H."/>
            <person name="Lorenzen M."/>
            <person name="Maselli V."/>
            <person name="Osanai M."/>
            <person name="Park Y."/>
            <person name="Robertson H.M."/>
            <person name="Tu Z."/>
            <person name="Wang J.J."/>
            <person name="Wang S."/>
            <person name="Richards S."/>
            <person name="Song H."/>
            <person name="Zhang L."/>
            <person name="Sodergren E."/>
            <person name="Werner D."/>
            <person name="Stanke M."/>
            <person name="Morgenstern B."/>
            <person name="Solovyev V."/>
            <person name="Kosarev P."/>
            <person name="Brown G."/>
            <person name="Chen H.C."/>
            <person name="Ermolaeva O."/>
            <person name="Hlavina W."/>
            <person name="Kapustin Y."/>
            <person name="Kiryutin B."/>
            <person name="Kitts P."/>
            <person name="Maglott D."/>
            <person name="Pruitt K."/>
            <person name="Sapojnikov V."/>
            <person name="Souvorov A."/>
            <person name="Mackey A.J."/>
            <person name="Waterhouse R.M."/>
            <person name="Wyder S."/>
            <person name="Zdobnov E.M."/>
            <person name="Zdobnov E.M."/>
            <person name="Wyder S."/>
            <person name="Kriventseva E.V."/>
            <person name="Kadowaki T."/>
            <person name="Bork P."/>
            <person name="Aranda M."/>
            <person name="Bao R."/>
            <person name="Beermann A."/>
            <person name="Berns N."/>
            <person name="Bolognesi R."/>
            <person name="Bonneton F."/>
            <person name="Bopp D."/>
            <person name="Brown S.J."/>
            <person name="Bucher G."/>
            <person name="Butts T."/>
            <person name="Chaumot A."/>
            <person name="Denell R.E."/>
            <person name="Ferrier D.E."/>
            <person name="Friedrich M."/>
            <person name="Gordon C.M."/>
            <person name="Jindra M."/>
            <person name="Klingler M."/>
            <person name="Lan Q."/>
            <person name="Lattorff H.M."/>
            <person name="Laudet V."/>
            <person name="von Levetsow C."/>
            <person name="Liu Z."/>
            <person name="Lutz R."/>
            <person name="Lynch J.A."/>
            <person name="da Fonseca R.N."/>
            <person name="Posnien N."/>
            <person name="Reuter R."/>
            <person name="Roth S."/>
            <person name="Savard J."/>
            <person name="Schinko J.B."/>
            <person name="Schmitt C."/>
            <person name="Schoppmeier M."/>
            <person name="Schroder R."/>
            <person name="Shippy T.D."/>
            <person name="Simonnet F."/>
            <person name="Marques-Souza H."/>
            <person name="Tautz D."/>
            <person name="Tomoyasu Y."/>
            <person name="Trauner J."/>
            <person name="Van der Zee M."/>
            <person name="Vervoort M."/>
            <person name="Wittkopp N."/>
            <person name="Wimmer E.A."/>
            <person name="Yang X."/>
            <person name="Jones A.K."/>
            <person name="Sattelle D.B."/>
            <person name="Ebert P.R."/>
            <person name="Nelson D."/>
            <person name="Scott J.G."/>
            <person name="Beeman R.W."/>
            <person name="Muthukrishnan S."/>
            <person name="Kramer K.J."/>
            <person name="Arakane Y."/>
            <person name="Beeman R.W."/>
            <person name="Zhu Q."/>
            <person name="Hogenkamp D."/>
            <person name="Dixit R."/>
            <person name="Oppert B."/>
            <person name="Jiang H."/>
            <person name="Zou Z."/>
            <person name="Marshall J."/>
            <person name="Elpidina E."/>
            <person name="Vinokurov K."/>
            <person name="Oppert C."/>
            <person name="Zou Z."/>
            <person name="Evans J."/>
            <person name="Lu Z."/>
            <person name="Zhao P."/>
            <person name="Sumathipala N."/>
            <person name="Altincicek B."/>
            <person name="Vilcinskas A."/>
            <person name="Williams M."/>
            <person name="Hultmark D."/>
            <person name="Hetru C."/>
            <person name="Jiang H."/>
            <person name="Grimmelikhuijzen C.J."/>
            <person name="Hauser F."/>
            <person name="Cazzamali G."/>
            <person name="Williamson M."/>
            <person name="Park Y."/>
            <person name="Li B."/>
            <person name="Tanaka Y."/>
            <person name="Predel R."/>
            <person name="Neupert S."/>
            <person name="Schachtner J."/>
            <person name="Verleyen P."/>
            <person name="Raible F."/>
            <person name="Bork P."/>
            <person name="Friedrich M."/>
            <person name="Walden K.K."/>
            <person name="Robertson H.M."/>
            <person name="Angeli S."/>
            <person name="Foret S."/>
            <person name="Bucher G."/>
            <person name="Schuetz S."/>
            <person name="Maleszka R."/>
            <person name="Wimmer E.A."/>
            <person name="Beeman R.W."/>
            <person name="Lorenzen M."/>
            <person name="Tomoyasu Y."/>
            <person name="Miller S.C."/>
            <person name="Grossmann D."/>
            <person name="Bucher G."/>
        </authorList>
    </citation>
    <scope>NUCLEOTIDE SEQUENCE [LARGE SCALE GENOMIC DNA]</scope>
    <source>
        <strain evidence="1 2">Georgia GA2</strain>
    </source>
</reference>
<accession>A0A139W9Q1</accession>
<dbReference type="AlphaFoldDB" id="A0A139W9Q1"/>
<protein>
    <submittedName>
        <fullName evidence="1">Uncharacterized protein</fullName>
    </submittedName>
</protein>